<dbReference type="Proteomes" id="UP000223204">
    <property type="component" value="Segment"/>
</dbReference>
<proteinExistence type="predicted"/>
<sequence>MFVIMYSIGEEEYEHSRYLTSAEAENMIHELDADSFDYAWIEEIAE</sequence>
<protein>
    <submittedName>
        <fullName evidence="1">Uncharacterized protein</fullName>
    </submittedName>
</protein>
<evidence type="ECO:0000313" key="1">
    <source>
        <dbReference type="EMBL" id="AQN31814.1"/>
    </source>
</evidence>
<reference evidence="1 2" key="1">
    <citation type="submission" date="2016-11" db="EMBL/GenBank/DDBJ databases">
        <title>Biological and genomic characterization of a historic collection of therapeutic Escherichia coli bacteriophage.</title>
        <authorList>
            <person name="Baig A."/>
            <person name="Colom J."/>
            <person name="Atterbury R."/>
            <person name="Barrow P."/>
        </authorList>
    </citation>
    <scope>NUCLEOTIDE SEQUENCE [LARGE SCALE GENOMIC DNA]</scope>
</reference>
<keyword evidence="2" id="KW-1185">Reference proteome</keyword>
<evidence type="ECO:0000313" key="2">
    <source>
        <dbReference type="Proteomes" id="UP000223204"/>
    </source>
</evidence>
<dbReference type="EMBL" id="KY295895">
    <property type="protein sequence ID" value="AQN31814.1"/>
    <property type="molecule type" value="Genomic_DNA"/>
</dbReference>
<accession>A0A1Q1PUP3</accession>
<gene>
    <name evidence="1" type="ORF">G_57</name>
</gene>
<name>A0A1Q1PUP3_9CAUD</name>
<organism evidence="1 2">
    <name type="scientific">Escherichia phage G_AB-2017</name>
    <dbReference type="NCBI Taxonomy" id="1933113"/>
    <lineage>
        <taxon>Viruses</taxon>
        <taxon>Duplodnaviria</taxon>
        <taxon>Heunggongvirae</taxon>
        <taxon>Uroviricota</taxon>
        <taxon>Caudoviricetes</taxon>
        <taxon>Sarkviridae</taxon>
        <taxon>Guernseyvirinae</taxon>
        <taxon>Kagunavirus</taxon>
        <taxon>Kagunavirus GAB2017</taxon>
    </lineage>
</organism>